<gene>
    <name evidence="1" type="ORF">KHU32_04905</name>
</gene>
<dbReference type="EMBL" id="JAHCDA010000001">
    <property type="protein sequence ID" value="MBS7810265.1"/>
    <property type="molecule type" value="Genomic_DNA"/>
</dbReference>
<dbReference type="Proteomes" id="UP000766336">
    <property type="component" value="Unassembled WGS sequence"/>
</dbReference>
<keyword evidence="2" id="KW-1185">Reference proteome</keyword>
<comment type="caution">
    <text evidence="1">The sequence shown here is derived from an EMBL/GenBank/DDBJ whole genome shotgun (WGS) entry which is preliminary data.</text>
</comment>
<proteinExistence type="predicted"/>
<evidence type="ECO:0000313" key="1">
    <source>
        <dbReference type="EMBL" id="MBS7810265.1"/>
    </source>
</evidence>
<evidence type="ECO:0000313" key="2">
    <source>
        <dbReference type="Proteomes" id="UP000766336"/>
    </source>
</evidence>
<organism evidence="1 2">
    <name type="scientific">Roseococcus pinisoli</name>
    <dbReference type="NCBI Taxonomy" id="2835040"/>
    <lineage>
        <taxon>Bacteria</taxon>
        <taxon>Pseudomonadati</taxon>
        <taxon>Pseudomonadota</taxon>
        <taxon>Alphaproteobacteria</taxon>
        <taxon>Acetobacterales</taxon>
        <taxon>Roseomonadaceae</taxon>
        <taxon>Roseococcus</taxon>
    </lineage>
</organism>
<reference evidence="1 2" key="1">
    <citation type="submission" date="2021-05" db="EMBL/GenBank/DDBJ databases">
        <title>Roseococcus sp. XZZS9, whole genome shotgun sequencing project.</title>
        <authorList>
            <person name="Zhao G."/>
            <person name="Shen L."/>
        </authorList>
    </citation>
    <scope>NUCLEOTIDE SEQUENCE [LARGE SCALE GENOMIC DNA]</scope>
    <source>
        <strain evidence="1 2">XZZS9</strain>
    </source>
</reference>
<dbReference type="RefSeq" id="WP_213668895.1">
    <property type="nucleotide sequence ID" value="NZ_JAHCDA010000001.1"/>
</dbReference>
<protein>
    <submittedName>
        <fullName evidence="1">Uncharacterized protein</fullName>
    </submittedName>
</protein>
<accession>A0ABS5Q9D9</accession>
<name>A0ABS5Q9D9_9PROT</name>
<sequence length="187" mass="20311">MAAPARIDVHLQDPAQLFQPADHFPSNESGLKPDAEFFFLRQASQHRRRAPLAIIVHLAASDGSKAANSGSSVELVGRLRSGFAAAAAGERRAIHDHFRTGRRTLLIGLGVLAGCLLLAAQSQNLFGNGVSGSLVKESAIVFGWVAMWRPASLFLYDWLPKGLRFFDLQRLARADVRIAVCNPSQAR</sequence>